<keyword evidence="2" id="KW-1185">Reference proteome</keyword>
<protein>
    <submittedName>
        <fullName evidence="1">Gluconate 2-dehydrogenase</fullName>
    </submittedName>
</protein>
<reference evidence="1 2" key="1">
    <citation type="journal article" date="2017" name="Antonie Van Leeuwenhoek">
        <title>Phylogenomic resolution of the bacterial genus Pantoea and its relationship with Erwinia and Tatumella.</title>
        <authorList>
            <person name="Palmer M."/>
            <person name="Steenkamp E.T."/>
            <person name="Coetzee M.P."/>
            <person name="Chan W.Y."/>
            <person name="van Zyl E."/>
            <person name="De Maayer P."/>
            <person name="Coutinho T.A."/>
            <person name="Blom J."/>
            <person name="Smits T.H."/>
            <person name="Duffy B."/>
            <person name="Venter S.N."/>
        </authorList>
    </citation>
    <scope>NUCLEOTIDE SEQUENCE [LARGE SCALE GENOMIC DNA]</scope>
    <source>
        <strain evidence="1 2">LMG 2657</strain>
    </source>
</reference>
<evidence type="ECO:0000313" key="2">
    <source>
        <dbReference type="Proteomes" id="UP000193749"/>
    </source>
</evidence>
<dbReference type="InterPro" id="IPR027056">
    <property type="entry name" value="Gluconate_2DH_su3"/>
</dbReference>
<dbReference type="AlphaFoldDB" id="A0A1X1EY99"/>
<accession>A0A1X1EY99</accession>
<dbReference type="RefSeq" id="WP_084876676.1">
    <property type="nucleotide sequence ID" value="NZ_JAGGMY010000001.1"/>
</dbReference>
<name>A0A1X1EY99_PANCY</name>
<organism evidence="1 2">
    <name type="scientific">Pantoea cypripedii</name>
    <name type="common">Pectobacterium cypripedii</name>
    <name type="synonym">Erwinia cypripedii</name>
    <dbReference type="NCBI Taxonomy" id="55209"/>
    <lineage>
        <taxon>Bacteria</taxon>
        <taxon>Pseudomonadati</taxon>
        <taxon>Pseudomonadota</taxon>
        <taxon>Gammaproteobacteria</taxon>
        <taxon>Enterobacterales</taxon>
        <taxon>Erwiniaceae</taxon>
        <taxon>Pantoea</taxon>
    </lineage>
</organism>
<gene>
    <name evidence="1" type="ORF">HA50_16495</name>
</gene>
<evidence type="ECO:0000313" key="1">
    <source>
        <dbReference type="EMBL" id="ORM94853.1"/>
    </source>
</evidence>
<proteinExistence type="predicted"/>
<comment type="caution">
    <text evidence="1">The sequence shown here is derived from an EMBL/GenBank/DDBJ whole genome shotgun (WGS) entry which is preliminary data.</text>
</comment>
<dbReference type="Pfam" id="PF13618">
    <property type="entry name" value="Gluconate_2-dh3"/>
    <property type="match status" value="1"/>
</dbReference>
<dbReference type="OrthoDB" id="8400810at2"/>
<dbReference type="Proteomes" id="UP000193749">
    <property type="component" value="Unassembled WGS sequence"/>
</dbReference>
<dbReference type="EMBL" id="MLJI01000001">
    <property type="protein sequence ID" value="ORM94853.1"/>
    <property type="molecule type" value="Genomic_DNA"/>
</dbReference>
<dbReference type="STRING" id="55209.HA50_16495"/>
<sequence length="242" mass="26873">MANESCGIGRRPFIIGSLIGIASLGVKGGVSSVFAAVPTAAEELNNYQPVFFNAEEWKFILAACDRLIPSDKEGPGALDTHVPVFLDKQMLTPYAKGEEWYMDGPFDSHASLLFGYQMPFPLQVLYRKGIALTNHYTRIKYNQSFSELPGRIKDAVLTDLQKNNVDFSQFGEADLNAGYFFTRLLENTKEGYLADPQYGGNKNMAAWKMINFPGARASFPQWIKIHNVKYPLGPVSLSGEQA</sequence>